<evidence type="ECO:0000259" key="12">
    <source>
        <dbReference type="Pfam" id="PF08263"/>
    </source>
</evidence>
<evidence type="ECO:0000256" key="2">
    <source>
        <dbReference type="ARBA" id="ARBA00022512"/>
    </source>
</evidence>
<accession>A0A199VLN5</accession>
<reference evidence="13 14" key="1">
    <citation type="journal article" date="2016" name="DNA Res.">
        <title>The draft genome of MD-2 pineapple using hybrid error correction of long reads.</title>
        <authorList>
            <person name="Redwan R.M."/>
            <person name="Saidin A."/>
            <person name="Kumar S.V."/>
        </authorList>
    </citation>
    <scope>NUCLEOTIDE SEQUENCE [LARGE SCALE GENOMIC DNA]</scope>
    <source>
        <strain evidence="14">cv. MD2</strain>
        <tissue evidence="13">Leaf</tissue>
    </source>
</reference>
<dbReference type="Proteomes" id="UP000092600">
    <property type="component" value="Unassembled WGS sequence"/>
</dbReference>
<comment type="subcellular location">
    <subcellularLocation>
        <location evidence="1">Secreted</location>
        <location evidence="1">Cell wall</location>
    </subcellularLocation>
</comment>
<keyword evidence="2" id="KW-0134">Cell wall</keyword>
<dbReference type="PANTHER" id="PTHR32093">
    <property type="entry name" value="LEUCINE-RICH REPEAT EXTENSIN-LIKE PROTEIN 3-RELATED"/>
    <property type="match status" value="1"/>
</dbReference>
<dbReference type="InterPro" id="IPR001611">
    <property type="entry name" value="Leu-rich_rpt"/>
</dbReference>
<evidence type="ECO:0000256" key="8">
    <source>
        <dbReference type="ARBA" id="ARBA00023316"/>
    </source>
</evidence>
<keyword evidence="4" id="KW-0433">Leucine-rich repeat</keyword>
<evidence type="ECO:0000256" key="3">
    <source>
        <dbReference type="ARBA" id="ARBA00022525"/>
    </source>
</evidence>
<dbReference type="Pfam" id="PF13855">
    <property type="entry name" value="LRR_8"/>
    <property type="match status" value="1"/>
</dbReference>
<dbReference type="InterPro" id="IPR032675">
    <property type="entry name" value="LRR_dom_sf"/>
</dbReference>
<evidence type="ECO:0000256" key="5">
    <source>
        <dbReference type="ARBA" id="ARBA00022729"/>
    </source>
</evidence>
<evidence type="ECO:0000313" key="13">
    <source>
        <dbReference type="EMBL" id="OAY77645.1"/>
    </source>
</evidence>
<dbReference type="PANTHER" id="PTHR32093:SF120">
    <property type="entry name" value="LEUCINE-RICH REPEAT EXTENSIN-LIKE PROTEIN 3-RELATED"/>
    <property type="match status" value="1"/>
</dbReference>
<dbReference type="PRINTS" id="PR01217">
    <property type="entry name" value="PRICHEXTENSN"/>
</dbReference>
<dbReference type="AlphaFoldDB" id="A0A199VLN5"/>
<dbReference type="Pfam" id="PF08263">
    <property type="entry name" value="LRRNT_2"/>
    <property type="match status" value="1"/>
</dbReference>
<evidence type="ECO:0000256" key="10">
    <source>
        <dbReference type="SAM" id="MobiDB-lite"/>
    </source>
</evidence>
<evidence type="ECO:0000256" key="1">
    <source>
        <dbReference type="ARBA" id="ARBA00004191"/>
    </source>
</evidence>
<evidence type="ECO:0000256" key="9">
    <source>
        <dbReference type="ARBA" id="ARBA00041871"/>
    </source>
</evidence>
<dbReference type="EMBL" id="LSRQ01001488">
    <property type="protein sequence ID" value="OAY77645.1"/>
    <property type="molecule type" value="Genomic_DNA"/>
</dbReference>
<dbReference type="SUPFAM" id="SSF52058">
    <property type="entry name" value="L domain-like"/>
    <property type="match status" value="1"/>
</dbReference>
<keyword evidence="3" id="KW-0964">Secreted</keyword>
<keyword evidence="8" id="KW-0961">Cell wall biogenesis/degradation</keyword>
<evidence type="ECO:0000313" key="14">
    <source>
        <dbReference type="Proteomes" id="UP000092600"/>
    </source>
</evidence>
<comment type="caution">
    <text evidence="13">The sequence shown here is derived from an EMBL/GenBank/DDBJ whole genome shotgun (WGS) entry which is preliminary data.</text>
</comment>
<sequence>MKKKSSPPLLVLVVLAALSFSAAAAAAEGFASHGLSAAEAAQIRRRQLLYYLDEHGDRGERVIVDPSYSFPNPRLRDAYIALQAWKLAILSDPHNLTGDWVGPDVCNYTGVFCAPLPTDPSLTVVGGIDLNHGDIAGYLPEELGLLADLALFHINSNRFCGTVPHRFDRLGLLYELDLSNNRFAGRFPDVAIAGMVSLEQLDVAHNLLSGQIPEAVCDLPHLQNFTYAYNFFTGEPPQCLRVPAHDDRRNCLAYRPAQRTPRQCASFLSHPVDCAAFRCKPFVPQLPPPPPPSPPPPSPSPPPPSPPPPSPSPPPPSPPPPSPPPPSPPPPPPSPPPPSPPLRLRLLRRHPRHLPLSTASLAASPASASLSASAASWPPLLSSADLPVSAAATSLFSTSPSPFSAASNLPLLISSAPFAAPFSSASSVYRATPTTFSSSLYRTPTAAAPSSP</sequence>
<feature type="chain" id="PRO_5008508368" description="Cell wall hydroxyproline-rich glycoprotein" evidence="11">
    <location>
        <begin position="27"/>
        <end position="452"/>
    </location>
</feature>
<feature type="region of interest" description="Disordered" evidence="10">
    <location>
        <begin position="288"/>
        <end position="344"/>
    </location>
</feature>
<feature type="signal peptide" evidence="11">
    <location>
        <begin position="1"/>
        <end position="26"/>
    </location>
</feature>
<keyword evidence="6" id="KW-0677">Repeat</keyword>
<dbReference type="InterPro" id="IPR013210">
    <property type="entry name" value="LRR_N_plant-typ"/>
</dbReference>
<dbReference type="Gene3D" id="3.80.10.10">
    <property type="entry name" value="Ribonuclease Inhibitor"/>
    <property type="match status" value="1"/>
</dbReference>
<proteinExistence type="predicted"/>
<evidence type="ECO:0000256" key="7">
    <source>
        <dbReference type="ARBA" id="ARBA00023278"/>
    </source>
</evidence>
<evidence type="ECO:0000256" key="6">
    <source>
        <dbReference type="ARBA" id="ARBA00022737"/>
    </source>
</evidence>
<feature type="compositionally biased region" description="Pro residues" evidence="10">
    <location>
        <begin position="288"/>
        <end position="341"/>
    </location>
</feature>
<feature type="domain" description="Leucine-rich repeat-containing N-terminal plant-type" evidence="12">
    <location>
        <begin position="81"/>
        <end position="113"/>
    </location>
</feature>
<organism evidence="13 14">
    <name type="scientific">Ananas comosus</name>
    <name type="common">Pineapple</name>
    <name type="synonym">Ananas ananas</name>
    <dbReference type="NCBI Taxonomy" id="4615"/>
    <lineage>
        <taxon>Eukaryota</taxon>
        <taxon>Viridiplantae</taxon>
        <taxon>Streptophyta</taxon>
        <taxon>Embryophyta</taxon>
        <taxon>Tracheophyta</taxon>
        <taxon>Spermatophyta</taxon>
        <taxon>Magnoliopsida</taxon>
        <taxon>Liliopsida</taxon>
        <taxon>Poales</taxon>
        <taxon>Bromeliaceae</taxon>
        <taxon>Bromelioideae</taxon>
        <taxon>Ananas</taxon>
    </lineage>
</organism>
<dbReference type="InterPro" id="IPR051582">
    <property type="entry name" value="LRR_extensin-like_regulator"/>
</dbReference>
<dbReference type="STRING" id="4615.A0A199VLN5"/>
<evidence type="ECO:0000256" key="11">
    <source>
        <dbReference type="SAM" id="SignalP"/>
    </source>
</evidence>
<gene>
    <name evidence="13" type="ORF">ACMD2_13448</name>
</gene>
<dbReference type="GO" id="GO:0071555">
    <property type="term" value="P:cell wall organization"/>
    <property type="evidence" value="ECO:0007669"/>
    <property type="project" value="UniProtKB-KW"/>
</dbReference>
<protein>
    <recommendedName>
        <fullName evidence="9">Cell wall hydroxyproline-rich glycoprotein</fullName>
    </recommendedName>
</protein>
<keyword evidence="7" id="KW-0379">Hydroxylation</keyword>
<name>A0A199VLN5_ANACO</name>
<evidence type="ECO:0000256" key="4">
    <source>
        <dbReference type="ARBA" id="ARBA00022614"/>
    </source>
</evidence>
<keyword evidence="5 11" id="KW-0732">Signal</keyword>